<sequence length="131" mass="15598">MENKTAQLYYHIGILFYAIAMADKKVHEEEYNKLKILLRQKWLQYPDIDEKTNKDNALEIYNAFTKMLEQGTDSEECFNRYRTYFLKNKPKFTDELKALIWETGQSIATSFAKKNKSELVILAKLRILFQD</sequence>
<dbReference type="Proteomes" id="UP000443153">
    <property type="component" value="Unassembled WGS sequence"/>
</dbReference>
<evidence type="ECO:0000313" key="2">
    <source>
        <dbReference type="Proteomes" id="UP000443153"/>
    </source>
</evidence>
<evidence type="ECO:0008006" key="3">
    <source>
        <dbReference type="Google" id="ProtNLM"/>
    </source>
</evidence>
<dbReference type="RefSeq" id="WP_154369790.1">
    <property type="nucleotide sequence ID" value="NZ_CANMYZ010000006.1"/>
</dbReference>
<dbReference type="OrthoDB" id="979732at2"/>
<keyword evidence="2" id="KW-1185">Reference proteome</keyword>
<reference evidence="1 2" key="1">
    <citation type="submission" date="2019-11" db="EMBL/GenBank/DDBJ databases">
        <title>Maribacter lutea sp. nov., a marine bacterium isolated from intertidal sand.</title>
        <authorList>
            <person name="Liu A."/>
        </authorList>
    </citation>
    <scope>NUCLEOTIDE SEQUENCE [LARGE SCALE GENOMIC DNA]</scope>
    <source>
        <strain evidence="1 2">RZ05</strain>
    </source>
</reference>
<organism evidence="1 2">
    <name type="scientific">Maribacter luteus</name>
    <dbReference type="NCBI Taxonomy" id="2594478"/>
    <lineage>
        <taxon>Bacteria</taxon>
        <taxon>Pseudomonadati</taxon>
        <taxon>Bacteroidota</taxon>
        <taxon>Flavobacteriia</taxon>
        <taxon>Flavobacteriales</taxon>
        <taxon>Flavobacteriaceae</taxon>
        <taxon>Maribacter</taxon>
    </lineage>
</organism>
<evidence type="ECO:0000313" key="1">
    <source>
        <dbReference type="EMBL" id="MRX66207.1"/>
    </source>
</evidence>
<gene>
    <name evidence="1" type="ORF">GJ691_18790</name>
</gene>
<comment type="caution">
    <text evidence="1">The sequence shown here is derived from an EMBL/GenBank/DDBJ whole genome shotgun (WGS) entry which is preliminary data.</text>
</comment>
<accession>A0A6I2MTL4</accession>
<protein>
    <recommendedName>
        <fullName evidence="3">TerB family tellurite resistance protein</fullName>
    </recommendedName>
</protein>
<dbReference type="EMBL" id="WKJH01000030">
    <property type="protein sequence ID" value="MRX66207.1"/>
    <property type="molecule type" value="Genomic_DNA"/>
</dbReference>
<dbReference type="AlphaFoldDB" id="A0A6I2MTL4"/>
<dbReference type="Gene3D" id="1.10.3680.10">
    <property type="entry name" value="TerB-like"/>
    <property type="match status" value="1"/>
</dbReference>
<name>A0A6I2MTL4_9FLAO</name>
<proteinExistence type="predicted"/>
<dbReference type="InterPro" id="IPR029024">
    <property type="entry name" value="TerB-like"/>
</dbReference>